<gene>
    <name evidence="2" type="ORF">SOCE836_027850</name>
</gene>
<organism evidence="2 3">
    <name type="scientific">Sorangium cellulosum</name>
    <name type="common">Polyangium cellulosum</name>
    <dbReference type="NCBI Taxonomy" id="56"/>
    <lineage>
        <taxon>Bacteria</taxon>
        <taxon>Pseudomonadati</taxon>
        <taxon>Myxococcota</taxon>
        <taxon>Polyangia</taxon>
        <taxon>Polyangiales</taxon>
        <taxon>Polyangiaceae</taxon>
        <taxon>Sorangium</taxon>
    </lineage>
</organism>
<feature type="region of interest" description="Disordered" evidence="1">
    <location>
        <begin position="31"/>
        <end position="72"/>
    </location>
</feature>
<evidence type="ECO:0000313" key="3">
    <source>
        <dbReference type="Proteomes" id="UP000295497"/>
    </source>
</evidence>
<feature type="compositionally biased region" description="Low complexity" evidence="1">
    <location>
        <begin position="40"/>
        <end position="72"/>
    </location>
</feature>
<name>A0A4P2QKY4_SORCE</name>
<reference evidence="2 3" key="1">
    <citation type="submission" date="2015-09" db="EMBL/GenBank/DDBJ databases">
        <title>Sorangium comparison.</title>
        <authorList>
            <person name="Zaburannyi N."/>
            <person name="Bunk B."/>
            <person name="Overmann J."/>
            <person name="Mueller R."/>
        </authorList>
    </citation>
    <scope>NUCLEOTIDE SEQUENCE [LARGE SCALE GENOMIC DNA]</scope>
    <source>
        <strain evidence="2 3">So ce836</strain>
    </source>
</reference>
<accession>A0A4P2QKY4</accession>
<dbReference type="Proteomes" id="UP000295497">
    <property type="component" value="Chromosome"/>
</dbReference>
<evidence type="ECO:0000256" key="1">
    <source>
        <dbReference type="SAM" id="MobiDB-lite"/>
    </source>
</evidence>
<dbReference type="PROSITE" id="PS51257">
    <property type="entry name" value="PROKAR_LIPOPROTEIN"/>
    <property type="match status" value="1"/>
</dbReference>
<protein>
    <submittedName>
        <fullName evidence="2">Uncharacterized protein</fullName>
    </submittedName>
</protein>
<dbReference type="EMBL" id="CP012672">
    <property type="protein sequence ID" value="AUX30674.1"/>
    <property type="molecule type" value="Genomic_DNA"/>
</dbReference>
<proteinExistence type="predicted"/>
<dbReference type="AlphaFoldDB" id="A0A4P2QKY4"/>
<evidence type="ECO:0000313" key="2">
    <source>
        <dbReference type="EMBL" id="AUX30674.1"/>
    </source>
</evidence>
<sequence>MMARMNISSLSRPLVLVVGLAGLAGCHKEAPAQAPPPVDAAPRMQDPAAGTGAPAGDGSSAAPGDGSSAATTEPRCEADADCVVSCARVGQCCDQLCPPCDQAYHRDALAALQQWRAERCAAESCPVAKCMAPKEDSVARCKAGQCVVERVPHVDR</sequence>